<dbReference type="EC" id="6.3.1.2" evidence="2"/>
<dbReference type="STRING" id="1121324.CLIT_11c02820"/>
<dbReference type="GO" id="GO:0019740">
    <property type="term" value="P:nitrogen utilization"/>
    <property type="evidence" value="ECO:0007669"/>
    <property type="project" value="TreeGrafter"/>
</dbReference>
<sequence>MLRSLNENILSNLLYYITKENNSPESLRKILNSHSEVQFVSLAGVDLGGQDTDERIPIDLFIEDIEQFLESGIQTDGSSVYLPGIATLNDAKVMIIPDKDVNWYVDYNFDNVNPGDSKPVGTLRIPCFLIHGNRNVGSRSILKNAISNLKSEVLNVLSKNDHTLEEIGVGSFDEINELVLTSATELEFWVNTPDDIIDEEQLSISQNLKEQYWKRTQGVVRTAMEKSIWLMGLYGFEPEMGHKEVGGVRHSIGVDREGHFMEQLEIDWKYSTALQAADNELFIKNLITDVFNVYGLEVTFNAKPIEGVAGSGEHTHIGVAAKLKSGRFVNLFSPKDMKSEYMTSIAYGSLMGILKNYEVINPFVTASNDALNRLKPGFEAPVCVVTSLGKSKDEPSRNRSILIGLIKDFENPLATRFELRAPNPHSNTYLLLAACYQAMVDGMNAVFAQKRSMKELEDELSKKYGEEGFYLETFREYRSEEDVFEYYSDEERSKLFGNPPRTVLENIKSCKSSIDKKEVLLKNDIFTEDTVNSYRATILQRWINELMGRIIPRNMEIVRECKKIPVTDDISDLDVVMWNKINGMRWFLMKDSMDKSSMFTRIKNALESKDYNLASDLQIEMTSKMSELKKLYSVYKKNQF</sequence>
<dbReference type="PROSITE" id="PS51987">
    <property type="entry name" value="GS_CATALYTIC"/>
    <property type="match status" value="1"/>
</dbReference>
<dbReference type="GO" id="GO:0016020">
    <property type="term" value="C:membrane"/>
    <property type="evidence" value="ECO:0007669"/>
    <property type="project" value="TreeGrafter"/>
</dbReference>
<protein>
    <recommendedName>
        <fullName evidence="2">glutamine synthetase</fullName>
        <ecNumber evidence="2">6.3.1.2</ecNumber>
    </recommendedName>
</protein>
<feature type="domain" description="GS catalytic" evidence="5">
    <location>
        <begin position="138"/>
        <end position="561"/>
    </location>
</feature>
<dbReference type="GO" id="GO:0004356">
    <property type="term" value="F:glutamine synthetase activity"/>
    <property type="evidence" value="ECO:0007669"/>
    <property type="project" value="UniProtKB-EC"/>
</dbReference>
<evidence type="ECO:0000256" key="1">
    <source>
        <dbReference type="ARBA" id="ARBA00009897"/>
    </source>
</evidence>
<comment type="similarity">
    <text evidence="1 3 4">Belongs to the glutamine synthetase family.</text>
</comment>
<name>A0A069REN1_PEPLI</name>
<dbReference type="InterPro" id="IPR014746">
    <property type="entry name" value="Gln_synth/guanido_kin_cat_dom"/>
</dbReference>
<organism evidence="6 7">
    <name type="scientific">Peptoclostridium litorale DSM 5388</name>
    <dbReference type="NCBI Taxonomy" id="1121324"/>
    <lineage>
        <taxon>Bacteria</taxon>
        <taxon>Bacillati</taxon>
        <taxon>Bacillota</taxon>
        <taxon>Clostridia</taxon>
        <taxon>Peptostreptococcales</taxon>
        <taxon>Peptoclostridiaceae</taxon>
        <taxon>Peptoclostridium</taxon>
    </lineage>
</organism>
<dbReference type="GO" id="GO:0005737">
    <property type="term" value="C:cytoplasm"/>
    <property type="evidence" value="ECO:0007669"/>
    <property type="project" value="TreeGrafter"/>
</dbReference>
<dbReference type="OrthoDB" id="9807095at2"/>
<dbReference type="SUPFAM" id="SSF55931">
    <property type="entry name" value="Glutamine synthetase/guanido kinase"/>
    <property type="match status" value="1"/>
</dbReference>
<evidence type="ECO:0000313" key="6">
    <source>
        <dbReference type="EMBL" id="KDR95253.1"/>
    </source>
</evidence>
<evidence type="ECO:0000313" key="7">
    <source>
        <dbReference type="Proteomes" id="UP000027946"/>
    </source>
</evidence>
<evidence type="ECO:0000256" key="2">
    <source>
        <dbReference type="ARBA" id="ARBA00012937"/>
    </source>
</evidence>
<reference evidence="6 7" key="1">
    <citation type="submission" date="2014-03" db="EMBL/GenBank/DDBJ databases">
        <title>Genome sequence of Clostridium litorale W6, DSM 5388.</title>
        <authorList>
            <person name="Poehlein A."/>
            <person name="Jagirdar A."/>
            <person name="Khonsari B."/>
            <person name="Chibani C.M."/>
            <person name="Gutierrez Gutierrez D.A."/>
            <person name="Davydova E."/>
            <person name="Alghaithi H.S."/>
            <person name="Nair K.P."/>
            <person name="Dhamotharan K."/>
            <person name="Chandran L."/>
            <person name="G W."/>
            <person name="Daniel R."/>
        </authorList>
    </citation>
    <scope>NUCLEOTIDE SEQUENCE [LARGE SCALE GENOMIC DNA]</scope>
    <source>
        <strain evidence="6 7">W6</strain>
    </source>
</reference>
<dbReference type="GO" id="GO:0006542">
    <property type="term" value="P:glutamine biosynthetic process"/>
    <property type="evidence" value="ECO:0007669"/>
    <property type="project" value="TreeGrafter"/>
</dbReference>
<dbReference type="Proteomes" id="UP000027946">
    <property type="component" value="Unassembled WGS sequence"/>
</dbReference>
<dbReference type="AlphaFoldDB" id="A0A069REN1"/>
<evidence type="ECO:0000256" key="3">
    <source>
        <dbReference type="PROSITE-ProRule" id="PRU01331"/>
    </source>
</evidence>
<evidence type="ECO:0000259" key="5">
    <source>
        <dbReference type="PROSITE" id="PS51987"/>
    </source>
</evidence>
<evidence type="ECO:0000256" key="4">
    <source>
        <dbReference type="RuleBase" id="RU000384"/>
    </source>
</evidence>
<dbReference type="SMART" id="SM01230">
    <property type="entry name" value="Gln-synt_C"/>
    <property type="match status" value="1"/>
</dbReference>
<accession>A0A069REN1</accession>
<dbReference type="EMBL" id="JJMM01000011">
    <property type="protein sequence ID" value="KDR95253.1"/>
    <property type="molecule type" value="Genomic_DNA"/>
</dbReference>
<dbReference type="InterPro" id="IPR008146">
    <property type="entry name" value="Gln_synth_cat_dom"/>
</dbReference>
<proteinExistence type="inferred from homology"/>
<gene>
    <name evidence="6" type="ORF">CLIT_11c02820</name>
</gene>
<dbReference type="PANTHER" id="PTHR43407">
    <property type="entry name" value="GLUTAMINE SYNTHETASE"/>
    <property type="match status" value="1"/>
</dbReference>
<comment type="caution">
    <text evidence="6">The sequence shown here is derived from an EMBL/GenBank/DDBJ whole genome shotgun (WGS) entry which is preliminary data.</text>
</comment>
<dbReference type="PANTHER" id="PTHR43407:SF1">
    <property type="entry name" value="LENGSIN"/>
    <property type="match status" value="1"/>
</dbReference>
<dbReference type="RefSeq" id="WP_038265402.1">
    <property type="nucleotide sequence ID" value="NZ_FSRH01000002.1"/>
</dbReference>
<keyword evidence="6" id="KW-0436">Ligase</keyword>
<dbReference type="Gene3D" id="3.30.590.10">
    <property type="entry name" value="Glutamine synthetase/guanido kinase, catalytic domain"/>
    <property type="match status" value="1"/>
</dbReference>
<dbReference type="eggNOG" id="COG0174">
    <property type="taxonomic scope" value="Bacteria"/>
</dbReference>
<dbReference type="Pfam" id="PF00120">
    <property type="entry name" value="Gln-synt_C"/>
    <property type="match status" value="1"/>
</dbReference>
<keyword evidence="7" id="KW-1185">Reference proteome</keyword>